<comment type="similarity">
    <text evidence="2 6">Belongs to the BI1 family.</text>
</comment>
<gene>
    <name evidence="7" type="ORF">FC56_GL000676</name>
</gene>
<dbReference type="CDD" id="cd10432">
    <property type="entry name" value="BI-1-like_bacterial"/>
    <property type="match status" value="1"/>
</dbReference>
<dbReference type="STRING" id="1423802.FC56_GL000676"/>
<proteinExistence type="inferred from homology"/>
<evidence type="ECO:0000313" key="7">
    <source>
        <dbReference type="EMBL" id="KRM93955.1"/>
    </source>
</evidence>
<reference evidence="7 8" key="1">
    <citation type="journal article" date="2015" name="Genome Announc.">
        <title>Expanding the biotechnology potential of lactobacilli through comparative genomics of 213 strains and associated genera.</title>
        <authorList>
            <person name="Sun Z."/>
            <person name="Harris H.M."/>
            <person name="McCann A."/>
            <person name="Guo C."/>
            <person name="Argimon S."/>
            <person name="Zhang W."/>
            <person name="Yang X."/>
            <person name="Jeffery I.B."/>
            <person name="Cooney J.C."/>
            <person name="Kagawa T.F."/>
            <person name="Liu W."/>
            <person name="Song Y."/>
            <person name="Salvetti E."/>
            <person name="Wrobel A."/>
            <person name="Rasinkangas P."/>
            <person name="Parkhill J."/>
            <person name="Rea M.C."/>
            <person name="O'Sullivan O."/>
            <person name="Ritari J."/>
            <person name="Douillard F.P."/>
            <person name="Paul Ross R."/>
            <person name="Yang R."/>
            <person name="Briner A.E."/>
            <person name="Felis G.E."/>
            <person name="de Vos W.M."/>
            <person name="Barrangou R."/>
            <person name="Klaenhammer T.R."/>
            <person name="Caufield P.W."/>
            <person name="Cui Y."/>
            <person name="Zhang H."/>
            <person name="O'Toole P.W."/>
        </authorList>
    </citation>
    <scope>NUCLEOTIDE SEQUENCE [LARGE SCALE GENOMIC DNA]</scope>
    <source>
        <strain evidence="7 8">DSM 24302</strain>
    </source>
</reference>
<dbReference type="EMBL" id="AYZR01000008">
    <property type="protein sequence ID" value="KRM93955.1"/>
    <property type="molecule type" value="Genomic_DNA"/>
</dbReference>
<accession>A0A0R2D2Q6</accession>
<evidence type="ECO:0000256" key="1">
    <source>
        <dbReference type="ARBA" id="ARBA00004141"/>
    </source>
</evidence>
<evidence type="ECO:0000256" key="2">
    <source>
        <dbReference type="ARBA" id="ARBA00010350"/>
    </source>
</evidence>
<organism evidence="7 8">
    <name type="scientific">Lentilactobacillus senioris DSM 24302 = JCM 17472</name>
    <dbReference type="NCBI Taxonomy" id="1423802"/>
    <lineage>
        <taxon>Bacteria</taxon>
        <taxon>Bacillati</taxon>
        <taxon>Bacillota</taxon>
        <taxon>Bacilli</taxon>
        <taxon>Lactobacillales</taxon>
        <taxon>Lactobacillaceae</taxon>
        <taxon>Lentilactobacillus</taxon>
    </lineage>
</organism>
<feature type="transmembrane region" description="Helical" evidence="6">
    <location>
        <begin position="14"/>
        <end position="33"/>
    </location>
</feature>
<dbReference type="AlphaFoldDB" id="A0A0R2D2Q6"/>
<feature type="transmembrane region" description="Helical" evidence="6">
    <location>
        <begin position="193"/>
        <end position="218"/>
    </location>
</feature>
<keyword evidence="8" id="KW-1185">Reference proteome</keyword>
<dbReference type="PANTHER" id="PTHR23291:SF50">
    <property type="entry name" value="PROTEIN LIFEGUARD 4"/>
    <property type="match status" value="1"/>
</dbReference>
<keyword evidence="3 6" id="KW-0812">Transmembrane</keyword>
<dbReference type="PATRIC" id="fig|1423802.4.peg.687"/>
<protein>
    <recommendedName>
        <fullName evidence="9">Integral membrane protein, interacts with FtsH</fullName>
    </recommendedName>
</protein>
<evidence type="ECO:0000256" key="6">
    <source>
        <dbReference type="RuleBase" id="RU004379"/>
    </source>
</evidence>
<evidence type="ECO:0000256" key="3">
    <source>
        <dbReference type="ARBA" id="ARBA00022692"/>
    </source>
</evidence>
<evidence type="ECO:0008006" key="9">
    <source>
        <dbReference type="Google" id="ProtNLM"/>
    </source>
</evidence>
<feature type="transmembrane region" description="Helical" evidence="6">
    <location>
        <begin position="71"/>
        <end position="93"/>
    </location>
</feature>
<keyword evidence="4 6" id="KW-1133">Transmembrane helix</keyword>
<keyword evidence="5 6" id="KW-0472">Membrane</keyword>
<name>A0A0R2D2Q6_9LACO</name>
<dbReference type="Pfam" id="PF01027">
    <property type="entry name" value="Bax1-I"/>
    <property type="match status" value="1"/>
</dbReference>
<evidence type="ECO:0000313" key="8">
    <source>
        <dbReference type="Proteomes" id="UP000051256"/>
    </source>
</evidence>
<dbReference type="InterPro" id="IPR006214">
    <property type="entry name" value="Bax_inhibitor_1-related"/>
</dbReference>
<comment type="caution">
    <text evidence="7">The sequence shown here is derived from an EMBL/GenBank/DDBJ whole genome shotgun (WGS) entry which is preliminary data.</text>
</comment>
<dbReference type="Proteomes" id="UP000051256">
    <property type="component" value="Unassembled WGS sequence"/>
</dbReference>
<feature type="transmembrane region" description="Helical" evidence="6">
    <location>
        <begin position="45"/>
        <end position="64"/>
    </location>
</feature>
<dbReference type="GO" id="GO:0016020">
    <property type="term" value="C:membrane"/>
    <property type="evidence" value="ECO:0007669"/>
    <property type="project" value="UniProtKB-SubCell"/>
</dbReference>
<feature type="transmembrane region" description="Helical" evidence="6">
    <location>
        <begin position="155"/>
        <end position="172"/>
    </location>
</feature>
<feature type="transmembrane region" description="Helical" evidence="6">
    <location>
        <begin position="99"/>
        <end position="120"/>
    </location>
</feature>
<evidence type="ECO:0000256" key="5">
    <source>
        <dbReference type="ARBA" id="ARBA00023136"/>
    </source>
</evidence>
<feature type="transmembrane region" description="Helical" evidence="6">
    <location>
        <begin position="132"/>
        <end position="149"/>
    </location>
</feature>
<evidence type="ECO:0000256" key="4">
    <source>
        <dbReference type="ARBA" id="ARBA00022989"/>
    </source>
</evidence>
<comment type="subcellular location">
    <subcellularLocation>
        <location evidence="1">Membrane</location>
        <topology evidence="1">Multi-pass membrane protein</topology>
    </subcellularLocation>
</comment>
<dbReference type="PANTHER" id="PTHR23291">
    <property type="entry name" value="BAX INHIBITOR-RELATED"/>
    <property type="match status" value="1"/>
</dbReference>
<sequence length="222" mass="24589">MNDNAGLNQFLTKMYGWMSIAVLVSAATAYYFGNVLSPLVLVQNQWVMWGSLILWFVMPMIISVQAMKRPTLSFVILMVYAVVSGVFFSSIFITYTGTSIAAAFLSSSAIFISMTAYGLITKRSLARWGAQASAALIALIIAMLINIFLKSSLISFVFSIIAVIIFTILTAYDTQRIKNMYNQYGNQVSQNGLAVYGALQLYLDFVNLFLQLLSIFGYGDNK</sequence>